<keyword evidence="4" id="KW-0804">Transcription</keyword>
<dbReference type="SUPFAM" id="SSF88659">
    <property type="entry name" value="Sigma3 and sigma4 domains of RNA polymerase sigma factors"/>
    <property type="match status" value="1"/>
</dbReference>
<gene>
    <name evidence="7" type="ORF">AVESOBMORE_207</name>
</gene>
<feature type="domain" description="RNA polymerase sigma-70 region 2" evidence="5">
    <location>
        <begin position="29"/>
        <end position="95"/>
    </location>
</feature>
<dbReference type="Gene3D" id="1.10.1740.10">
    <property type="match status" value="1"/>
</dbReference>
<dbReference type="Pfam" id="PF04545">
    <property type="entry name" value="Sigma70_r4"/>
    <property type="match status" value="1"/>
</dbReference>
<keyword evidence="8" id="KW-1185">Reference proteome</keyword>
<evidence type="ECO:0000259" key="5">
    <source>
        <dbReference type="Pfam" id="PF04542"/>
    </source>
</evidence>
<dbReference type="PANTHER" id="PTHR30385">
    <property type="entry name" value="SIGMA FACTOR F FLAGELLAR"/>
    <property type="match status" value="1"/>
</dbReference>
<accession>A0A0K2D117</accession>
<dbReference type="Pfam" id="PF04542">
    <property type="entry name" value="Sigma70_r2"/>
    <property type="match status" value="1"/>
</dbReference>
<dbReference type="InterPro" id="IPR007627">
    <property type="entry name" value="RNA_pol_sigma70_r2"/>
</dbReference>
<evidence type="ECO:0000256" key="4">
    <source>
        <dbReference type="ARBA" id="ARBA00023163"/>
    </source>
</evidence>
<organism evidence="7 8">
    <name type="scientific">Bacillus phage AvesoBmore</name>
    <dbReference type="NCBI Taxonomy" id="1698451"/>
    <lineage>
        <taxon>Viruses</taxon>
        <taxon>Duplodnaviria</taxon>
        <taxon>Heunggongvirae</taxon>
        <taxon>Uroviricota</taxon>
        <taxon>Caudoviricetes</taxon>
        <taxon>Herelleviridae</taxon>
        <taxon>Bastillevirinae</taxon>
        <taxon>Bequatrovirus</taxon>
        <taxon>Bequatrovirus avesobmore</taxon>
    </lineage>
</organism>
<dbReference type="GO" id="GO:0016987">
    <property type="term" value="F:sigma factor activity"/>
    <property type="evidence" value="ECO:0007669"/>
    <property type="project" value="UniProtKB-KW"/>
</dbReference>
<dbReference type="InterPro" id="IPR014284">
    <property type="entry name" value="RNA_pol_sigma-70_dom"/>
</dbReference>
<dbReference type="PRINTS" id="PR00046">
    <property type="entry name" value="SIGMA70FCT"/>
</dbReference>
<keyword evidence="2" id="KW-0731">Sigma factor</keyword>
<keyword evidence="1" id="KW-0805">Transcription regulation</keyword>
<name>A0A0K2D117_9CAUD</name>
<sequence>MLTVAEKKIKNYDLLVQAKEGSEDAMEQLIKNYDKFLHKEVDKITKVAHKKQDLYQVGAMTLVESVHKFDLDSGYEFLSYLYMQVRGHMLNSLRDIRVAKTPTKLVDLSSKIKKRGLSDEPADHISKVLEEPVEKVYDALIYLRNEIPLSTNAQVEGGEKKSNNASTGTLGDMIEKDINGDDWEEMSELQYYIDKLPEKERFVITERYINDKKQSTVGQALNIKQQSVARIEKYALDNLRSLMNGNGLIIREDNRGKGRKNVKGNQELAKELVMKGELKQAEIHRLTGVPSGTIAYWVSRLKKGEKI</sequence>
<evidence type="ECO:0000256" key="1">
    <source>
        <dbReference type="ARBA" id="ARBA00023015"/>
    </source>
</evidence>
<dbReference type="GO" id="GO:0003677">
    <property type="term" value="F:DNA binding"/>
    <property type="evidence" value="ECO:0007669"/>
    <property type="project" value="UniProtKB-KW"/>
</dbReference>
<dbReference type="InterPro" id="IPR007630">
    <property type="entry name" value="RNA_pol_sigma70_r4"/>
</dbReference>
<dbReference type="EMBL" id="KT307976">
    <property type="protein sequence ID" value="ALA13372.1"/>
    <property type="molecule type" value="Genomic_DNA"/>
</dbReference>
<dbReference type="Gene3D" id="1.20.140.160">
    <property type="match status" value="1"/>
</dbReference>
<dbReference type="SUPFAM" id="SSF88946">
    <property type="entry name" value="Sigma2 domain of RNA polymerase sigma factors"/>
    <property type="match status" value="1"/>
</dbReference>
<evidence type="ECO:0000259" key="6">
    <source>
        <dbReference type="Pfam" id="PF04545"/>
    </source>
</evidence>
<feature type="domain" description="RNA polymerase sigma-70 region 4" evidence="6">
    <location>
        <begin position="193"/>
        <end position="240"/>
    </location>
</feature>
<dbReference type="InterPro" id="IPR013325">
    <property type="entry name" value="RNA_pol_sigma_r2"/>
</dbReference>
<dbReference type="InterPro" id="IPR013324">
    <property type="entry name" value="RNA_pol_sigma_r3/r4-like"/>
</dbReference>
<evidence type="ECO:0000313" key="8">
    <source>
        <dbReference type="Proteomes" id="UP000204647"/>
    </source>
</evidence>
<dbReference type="RefSeq" id="YP_009206562.1">
    <property type="nucleotide sequence ID" value="NC_028887.1"/>
</dbReference>
<dbReference type="GO" id="GO:0006352">
    <property type="term" value="P:DNA-templated transcription initiation"/>
    <property type="evidence" value="ECO:0007669"/>
    <property type="project" value="InterPro"/>
</dbReference>
<dbReference type="NCBIfam" id="TIGR02937">
    <property type="entry name" value="sigma70-ECF"/>
    <property type="match status" value="1"/>
</dbReference>
<evidence type="ECO:0000256" key="2">
    <source>
        <dbReference type="ARBA" id="ARBA00023082"/>
    </source>
</evidence>
<dbReference type="Proteomes" id="UP000204647">
    <property type="component" value="Segment"/>
</dbReference>
<dbReference type="CDD" id="cd06171">
    <property type="entry name" value="Sigma70_r4"/>
    <property type="match status" value="1"/>
</dbReference>
<dbReference type="GeneID" id="26632971"/>
<dbReference type="KEGG" id="vg:26632971"/>
<proteinExistence type="predicted"/>
<reference evidence="7 8" key="1">
    <citation type="journal article" date="2015" name="Genome Announc.">
        <title>Genome Sequences of Two Bacillus cereus Group Bacteriophages, Eyuki and AvesoBmore.</title>
        <authorList>
            <person name="Erill I."/>
            <person name="Caruso S.M."/>
        </authorList>
    </citation>
    <scope>NUCLEOTIDE SEQUENCE [LARGE SCALE GENOMIC DNA]</scope>
</reference>
<dbReference type="InterPro" id="IPR000943">
    <property type="entry name" value="RNA_pol_sigma70"/>
</dbReference>
<keyword evidence="3" id="KW-0238">DNA-binding</keyword>
<evidence type="ECO:0000256" key="3">
    <source>
        <dbReference type="ARBA" id="ARBA00023125"/>
    </source>
</evidence>
<protein>
    <submittedName>
        <fullName evidence="7">SigF-like RNA polymerase sigma factor</fullName>
    </submittedName>
</protein>
<dbReference type="OrthoDB" id="7057at10239"/>
<evidence type="ECO:0000313" key="7">
    <source>
        <dbReference type="EMBL" id="ALA13372.1"/>
    </source>
</evidence>